<feature type="signal peptide" evidence="2">
    <location>
        <begin position="1"/>
        <end position="20"/>
    </location>
</feature>
<feature type="region of interest" description="Disordered" evidence="1">
    <location>
        <begin position="75"/>
        <end position="94"/>
    </location>
</feature>
<name>A0A9W7XQH5_9FUNG</name>
<feature type="compositionally biased region" description="Low complexity" evidence="1">
    <location>
        <begin position="141"/>
        <end position="157"/>
    </location>
</feature>
<feature type="chain" id="PRO_5040879024" evidence="2">
    <location>
        <begin position="21"/>
        <end position="197"/>
    </location>
</feature>
<gene>
    <name evidence="3" type="ORF">LPJ64_001477</name>
</gene>
<feature type="region of interest" description="Disordered" evidence="1">
    <location>
        <begin position="114"/>
        <end position="157"/>
    </location>
</feature>
<dbReference type="AlphaFoldDB" id="A0A9W7XQH5"/>
<keyword evidence="2" id="KW-0732">Signal</keyword>
<dbReference type="Proteomes" id="UP001145021">
    <property type="component" value="Unassembled WGS sequence"/>
</dbReference>
<dbReference type="EMBL" id="JANBOH010000039">
    <property type="protein sequence ID" value="KAJ1647082.1"/>
    <property type="molecule type" value="Genomic_DNA"/>
</dbReference>
<protein>
    <submittedName>
        <fullName evidence="3">Uncharacterized protein</fullName>
    </submittedName>
</protein>
<organism evidence="3 4">
    <name type="scientific">Coemansia asiatica</name>
    <dbReference type="NCBI Taxonomy" id="1052880"/>
    <lineage>
        <taxon>Eukaryota</taxon>
        <taxon>Fungi</taxon>
        <taxon>Fungi incertae sedis</taxon>
        <taxon>Zoopagomycota</taxon>
        <taxon>Kickxellomycotina</taxon>
        <taxon>Kickxellomycetes</taxon>
        <taxon>Kickxellales</taxon>
        <taxon>Kickxellaceae</taxon>
        <taxon>Coemansia</taxon>
    </lineage>
</organism>
<evidence type="ECO:0000256" key="1">
    <source>
        <dbReference type="SAM" id="MobiDB-lite"/>
    </source>
</evidence>
<evidence type="ECO:0000313" key="3">
    <source>
        <dbReference type="EMBL" id="KAJ1647082.1"/>
    </source>
</evidence>
<accession>A0A9W7XQH5</accession>
<evidence type="ECO:0000313" key="4">
    <source>
        <dbReference type="Proteomes" id="UP001145021"/>
    </source>
</evidence>
<comment type="caution">
    <text evidence="3">The sequence shown here is derived from an EMBL/GenBank/DDBJ whole genome shotgun (WGS) entry which is preliminary data.</text>
</comment>
<reference evidence="3" key="1">
    <citation type="submission" date="2022-07" db="EMBL/GenBank/DDBJ databases">
        <title>Phylogenomic reconstructions and comparative analyses of Kickxellomycotina fungi.</title>
        <authorList>
            <person name="Reynolds N.K."/>
            <person name="Stajich J.E."/>
            <person name="Barry K."/>
            <person name="Grigoriev I.V."/>
            <person name="Crous P."/>
            <person name="Smith M.E."/>
        </authorList>
    </citation>
    <scope>NUCLEOTIDE SEQUENCE</scope>
    <source>
        <strain evidence="3">NBRC 105413</strain>
    </source>
</reference>
<evidence type="ECO:0000256" key="2">
    <source>
        <dbReference type="SAM" id="SignalP"/>
    </source>
</evidence>
<proteinExistence type="predicted"/>
<feature type="compositionally biased region" description="Polar residues" evidence="1">
    <location>
        <begin position="82"/>
        <end position="94"/>
    </location>
</feature>
<sequence length="197" mass="20914">MRCYAALIGVIAFLAVSTCAAPCRQLYRRQDLLDATTDPIDGTTDPLAGNSVNNLVGNSETTIDDSINLTDNSIDYPDDSELTGNTGTAVSGNNNDIMPIINAPVTVIINSAGGDSKGQSAGQLAPPLAGPPIVNSASTTSQQQSLPQQQQPQQQKQVQQQQQQQLYSPLDANIQNLIQYALLVSQNNLNSKVAMYP</sequence>
<keyword evidence="4" id="KW-1185">Reference proteome</keyword>